<protein>
    <submittedName>
        <fullName evidence="1">Uncharacterized protein</fullName>
    </submittedName>
</protein>
<proteinExistence type="predicted"/>
<gene>
    <name evidence="1" type="ORF">AXF17_02900</name>
</gene>
<evidence type="ECO:0000313" key="1">
    <source>
        <dbReference type="EMBL" id="ASS37508.1"/>
    </source>
</evidence>
<reference evidence="2" key="1">
    <citation type="submission" date="2016-05" db="EMBL/GenBank/DDBJ databases">
        <authorList>
            <person name="Holder M.E."/>
            <person name="Ajami N.J."/>
            <person name="Petrosino J.F."/>
        </authorList>
    </citation>
    <scope>NUCLEOTIDE SEQUENCE [LARGE SCALE GENOMIC DNA]</scope>
    <source>
        <strain evidence="2">ATCC 700696</strain>
    </source>
</reference>
<dbReference type="EMBL" id="CP016199">
    <property type="protein sequence ID" value="ASS37508.1"/>
    <property type="molecule type" value="Genomic_DNA"/>
</dbReference>
<dbReference type="Proteomes" id="UP000214689">
    <property type="component" value="Chromosome"/>
</dbReference>
<dbReference type="AlphaFoldDB" id="A0A223ARA2"/>
<organism evidence="1 2">
    <name type="scientific">Mogibacterium pumilum</name>
    <dbReference type="NCBI Taxonomy" id="86332"/>
    <lineage>
        <taxon>Bacteria</taxon>
        <taxon>Bacillati</taxon>
        <taxon>Bacillota</taxon>
        <taxon>Clostridia</taxon>
        <taxon>Peptostreptococcales</taxon>
        <taxon>Anaerovoracaceae</taxon>
        <taxon>Mogibacterium</taxon>
    </lineage>
</organism>
<sequence>MRAFCVGNFGNAIWNKYAKKFQEKTRMDMSMHFPKDQLHSMILGIGKDFQHSKYLIFCKIFFR</sequence>
<name>A0A223ARA2_9FIRM</name>
<evidence type="ECO:0000313" key="2">
    <source>
        <dbReference type="Proteomes" id="UP000214689"/>
    </source>
</evidence>
<accession>A0A223ARA2</accession>
<keyword evidence="2" id="KW-1185">Reference proteome</keyword>